<dbReference type="Proteomes" id="UP000789831">
    <property type="component" value="Unassembled WGS sequence"/>
</dbReference>
<feature type="region of interest" description="Disordered" evidence="1">
    <location>
        <begin position="1"/>
        <end position="79"/>
    </location>
</feature>
<proteinExistence type="predicted"/>
<keyword evidence="3" id="KW-1185">Reference proteome</keyword>
<protein>
    <submittedName>
        <fullName evidence="2">9205_t:CDS:1</fullName>
    </submittedName>
</protein>
<sequence length="176" mass="20696">MREKRSSSGSEEKKRIKEIDDKSETLQNDDLASEDWEPNWMDNLQKLPDDFRAVDPESEQSDTKPITTKKPSNSKSKSTEIKEIEKDILPYEERTAINDKLIAYYNRRERITDMNRTELIQELTDCAVNKDVGVNLAANLQKYLIRKYIPKHPFLIRAIQKWVKKEIKIRGEIPMD</sequence>
<comment type="caution">
    <text evidence="2">The sequence shown here is derived from an EMBL/GenBank/DDBJ whole genome shotgun (WGS) entry which is preliminary data.</text>
</comment>
<reference evidence="2" key="1">
    <citation type="submission" date="2021-06" db="EMBL/GenBank/DDBJ databases">
        <authorList>
            <person name="Kallberg Y."/>
            <person name="Tangrot J."/>
            <person name="Rosling A."/>
        </authorList>
    </citation>
    <scope>NUCLEOTIDE SEQUENCE</scope>
    <source>
        <strain evidence="2">MT106</strain>
    </source>
</reference>
<gene>
    <name evidence="2" type="ORF">AGERDE_LOCUS2795</name>
</gene>
<feature type="compositionally biased region" description="Low complexity" evidence="1">
    <location>
        <begin position="63"/>
        <end position="76"/>
    </location>
</feature>
<accession>A0A9N8Z857</accession>
<evidence type="ECO:0000313" key="2">
    <source>
        <dbReference type="EMBL" id="CAG8472207.1"/>
    </source>
</evidence>
<dbReference type="EMBL" id="CAJVPL010000246">
    <property type="protein sequence ID" value="CAG8472207.1"/>
    <property type="molecule type" value="Genomic_DNA"/>
</dbReference>
<evidence type="ECO:0000313" key="3">
    <source>
        <dbReference type="Proteomes" id="UP000789831"/>
    </source>
</evidence>
<dbReference type="AlphaFoldDB" id="A0A9N8Z857"/>
<organism evidence="2 3">
    <name type="scientific">Ambispora gerdemannii</name>
    <dbReference type="NCBI Taxonomy" id="144530"/>
    <lineage>
        <taxon>Eukaryota</taxon>
        <taxon>Fungi</taxon>
        <taxon>Fungi incertae sedis</taxon>
        <taxon>Mucoromycota</taxon>
        <taxon>Glomeromycotina</taxon>
        <taxon>Glomeromycetes</taxon>
        <taxon>Archaeosporales</taxon>
        <taxon>Ambisporaceae</taxon>
        <taxon>Ambispora</taxon>
    </lineage>
</organism>
<evidence type="ECO:0000256" key="1">
    <source>
        <dbReference type="SAM" id="MobiDB-lite"/>
    </source>
</evidence>
<name>A0A9N8Z857_9GLOM</name>
<dbReference type="OrthoDB" id="10422051at2759"/>
<feature type="compositionally biased region" description="Basic and acidic residues" evidence="1">
    <location>
        <begin position="1"/>
        <end position="24"/>
    </location>
</feature>